<keyword evidence="3" id="KW-1185">Reference proteome</keyword>
<gene>
    <name evidence="2" type="ORF">OS493_030844</name>
</gene>
<feature type="region of interest" description="Disordered" evidence="1">
    <location>
        <begin position="603"/>
        <end position="624"/>
    </location>
</feature>
<dbReference type="InterPro" id="IPR036116">
    <property type="entry name" value="FN3_sf"/>
</dbReference>
<organism evidence="2 3">
    <name type="scientific">Desmophyllum pertusum</name>
    <dbReference type="NCBI Taxonomy" id="174260"/>
    <lineage>
        <taxon>Eukaryota</taxon>
        <taxon>Metazoa</taxon>
        <taxon>Cnidaria</taxon>
        <taxon>Anthozoa</taxon>
        <taxon>Hexacorallia</taxon>
        <taxon>Scleractinia</taxon>
        <taxon>Caryophylliina</taxon>
        <taxon>Caryophylliidae</taxon>
        <taxon>Desmophyllum</taxon>
    </lineage>
</organism>
<evidence type="ECO:0000256" key="1">
    <source>
        <dbReference type="SAM" id="MobiDB-lite"/>
    </source>
</evidence>
<feature type="compositionally biased region" description="Basic residues" evidence="1">
    <location>
        <begin position="505"/>
        <end position="517"/>
    </location>
</feature>
<name>A0A9W9YL88_9CNID</name>
<dbReference type="SUPFAM" id="SSF49265">
    <property type="entry name" value="Fibronectin type III"/>
    <property type="match status" value="1"/>
</dbReference>
<dbReference type="PANTHER" id="PTHR33487:SF1">
    <property type="entry name" value="CILIA- AND FLAGELLA-ASSOCIATED PROTEIN 54"/>
    <property type="match status" value="1"/>
</dbReference>
<comment type="caution">
    <text evidence="2">The sequence shown here is derived from an EMBL/GenBank/DDBJ whole genome shotgun (WGS) entry which is preliminary data.</text>
</comment>
<feature type="region of interest" description="Disordered" evidence="1">
    <location>
        <begin position="494"/>
        <end position="526"/>
    </location>
</feature>
<dbReference type="GO" id="GO:0060271">
    <property type="term" value="P:cilium assembly"/>
    <property type="evidence" value="ECO:0007669"/>
    <property type="project" value="TreeGrafter"/>
</dbReference>
<evidence type="ECO:0000313" key="2">
    <source>
        <dbReference type="EMBL" id="KAJ7353994.1"/>
    </source>
</evidence>
<protein>
    <recommendedName>
        <fullName evidence="4">Fibronectin type-III domain-containing protein</fullName>
    </recommendedName>
</protein>
<dbReference type="Proteomes" id="UP001163046">
    <property type="component" value="Unassembled WGS sequence"/>
</dbReference>
<reference evidence="2" key="1">
    <citation type="submission" date="2023-01" db="EMBL/GenBank/DDBJ databases">
        <title>Genome assembly of the deep-sea coral Lophelia pertusa.</title>
        <authorList>
            <person name="Herrera S."/>
            <person name="Cordes E."/>
        </authorList>
    </citation>
    <scope>NUCLEOTIDE SEQUENCE</scope>
    <source>
        <strain evidence="2">USNM1676648</strain>
        <tissue evidence="2">Polyp</tissue>
    </source>
</reference>
<feature type="compositionally biased region" description="Acidic residues" evidence="1">
    <location>
        <begin position="603"/>
        <end position="613"/>
    </location>
</feature>
<dbReference type="EMBL" id="MU827335">
    <property type="protein sequence ID" value="KAJ7353994.1"/>
    <property type="molecule type" value="Genomic_DNA"/>
</dbReference>
<dbReference type="AlphaFoldDB" id="A0A9W9YL88"/>
<sequence length="624" mass="68698">MWPRHVIQSLIPVKGTLLMSAGLSVGKPKTDDDVTESQEPSLLERMIEALHMELLFVRHRIAVKLANLGQEPYEPKKSAKKQKESQELIVKCQQQERKVSSWNRQTDDTAEDTPLSDVPPTPLLLYRSSNVLVFRPAPFKSNGGEKVAWYRLFARSASGNNVKVRLNDYQLPGTGEEIPATADIQFYVRGLKPDEKYMAAVAAYNEHGKLIGGSIGLTCRPVLATHPLPTLMSWVIWHRECMYLILVQGPLMKIAFHDDLSFTSGVLSVAKSAASVLWNHYVKEPEICEANTNIQTASSDLCISLQRVDEDRLRESSPVLARLFLQSIFICVDIRIREGRLFCDCLCDSGPLYSGQVARLEECERLLLAIQVAGWLNDTALCLQAVVQCYGLLTPLIHQKIPAKPVVQVLLRCHAVLQEVPSLTRHRKSSSTSDSLSHMIATVTYYIAKILQMWNEQGVAGAIIELGKKMLNLETAPDSAGTMTTMQAATAMATATLGGPPPSKNTKKKPGANKKPKGGGGKGGLGKLEKEAAAFTTDAQNEELKALEAYILKLSQQALNRDDEELTGSEDPSVLHSVVANLPAQQAYKEDWDVDWYLGLDESASDDCSDETPSEVSFISSAID</sequence>
<feature type="compositionally biased region" description="Polar residues" evidence="1">
    <location>
        <begin position="614"/>
        <end position="624"/>
    </location>
</feature>
<evidence type="ECO:0000313" key="3">
    <source>
        <dbReference type="Proteomes" id="UP001163046"/>
    </source>
</evidence>
<dbReference type="PANTHER" id="PTHR33487">
    <property type="entry name" value="CILIA- AND FLAGELLA-ASSOCIATED PROTEIN 54"/>
    <property type="match status" value="1"/>
</dbReference>
<accession>A0A9W9YL88</accession>
<proteinExistence type="predicted"/>
<dbReference type="OrthoDB" id="2104158at2759"/>
<evidence type="ECO:0008006" key="4">
    <source>
        <dbReference type="Google" id="ProtNLM"/>
    </source>
</evidence>